<dbReference type="Gene3D" id="3.10.450.700">
    <property type="match status" value="1"/>
</dbReference>
<keyword evidence="2" id="KW-1185">Reference proteome</keyword>
<dbReference type="EMBL" id="JXTC01000671">
    <property type="protein sequence ID" value="PON41066.1"/>
    <property type="molecule type" value="Genomic_DNA"/>
</dbReference>
<evidence type="ECO:0000313" key="2">
    <source>
        <dbReference type="Proteomes" id="UP000237000"/>
    </source>
</evidence>
<dbReference type="Proteomes" id="UP000237000">
    <property type="component" value="Unassembled WGS sequence"/>
</dbReference>
<protein>
    <submittedName>
        <fullName evidence="1">Uncharacterized protein</fullName>
    </submittedName>
</protein>
<sequence>MGGQTLKIVERNRVSDFSVTMELGGARWLCKCVGAILLLKERINVIRKFRGSSYVLLVEVRENNRGTFLSIWKIQDGHFQQIIVPSGAGGNSWKNFHERFSMVMNRNKAPNTRQMSGDHQNNFTTNTQDNVVVNEALNIDQDYSNSKLIGR</sequence>
<comment type="caution">
    <text evidence="1">The sequence shown here is derived from an EMBL/GenBank/DDBJ whole genome shotgun (WGS) entry which is preliminary data.</text>
</comment>
<dbReference type="AlphaFoldDB" id="A0A2P5AX35"/>
<accession>A0A2P5AX35</accession>
<dbReference type="OrthoDB" id="1776928at2759"/>
<gene>
    <name evidence="1" type="ORF">TorRG33x02_338900</name>
</gene>
<name>A0A2P5AX35_TREOI</name>
<proteinExistence type="predicted"/>
<reference evidence="2" key="1">
    <citation type="submission" date="2016-06" db="EMBL/GenBank/DDBJ databases">
        <title>Parallel loss of symbiosis genes in relatives of nitrogen-fixing non-legume Parasponia.</title>
        <authorList>
            <person name="Van Velzen R."/>
            <person name="Holmer R."/>
            <person name="Bu F."/>
            <person name="Rutten L."/>
            <person name="Van Zeijl A."/>
            <person name="Liu W."/>
            <person name="Santuari L."/>
            <person name="Cao Q."/>
            <person name="Sharma T."/>
            <person name="Shen D."/>
            <person name="Roswanjaya Y."/>
            <person name="Wardhani T."/>
            <person name="Kalhor M.S."/>
            <person name="Jansen J."/>
            <person name="Van den Hoogen J."/>
            <person name="Gungor B."/>
            <person name="Hartog M."/>
            <person name="Hontelez J."/>
            <person name="Verver J."/>
            <person name="Yang W.-C."/>
            <person name="Schijlen E."/>
            <person name="Repin R."/>
            <person name="Schilthuizen M."/>
            <person name="Schranz E."/>
            <person name="Heidstra R."/>
            <person name="Miyata K."/>
            <person name="Fedorova E."/>
            <person name="Kohlen W."/>
            <person name="Bisseling T."/>
            <person name="Smit S."/>
            <person name="Geurts R."/>
        </authorList>
    </citation>
    <scope>NUCLEOTIDE SEQUENCE [LARGE SCALE GENOMIC DNA]</scope>
    <source>
        <strain evidence="2">cv. RG33-2</strain>
    </source>
</reference>
<evidence type="ECO:0000313" key="1">
    <source>
        <dbReference type="EMBL" id="PON41066.1"/>
    </source>
</evidence>
<dbReference type="InParanoid" id="A0A2P5AX35"/>
<organism evidence="1 2">
    <name type="scientific">Trema orientale</name>
    <name type="common">Charcoal tree</name>
    <name type="synonym">Celtis orientalis</name>
    <dbReference type="NCBI Taxonomy" id="63057"/>
    <lineage>
        <taxon>Eukaryota</taxon>
        <taxon>Viridiplantae</taxon>
        <taxon>Streptophyta</taxon>
        <taxon>Embryophyta</taxon>
        <taxon>Tracheophyta</taxon>
        <taxon>Spermatophyta</taxon>
        <taxon>Magnoliopsida</taxon>
        <taxon>eudicotyledons</taxon>
        <taxon>Gunneridae</taxon>
        <taxon>Pentapetalae</taxon>
        <taxon>rosids</taxon>
        <taxon>fabids</taxon>
        <taxon>Rosales</taxon>
        <taxon>Cannabaceae</taxon>
        <taxon>Trema</taxon>
    </lineage>
</organism>